<proteinExistence type="predicted"/>
<dbReference type="EMBL" id="FONW01000003">
    <property type="protein sequence ID" value="SFF23776.1"/>
    <property type="molecule type" value="Genomic_DNA"/>
</dbReference>
<protein>
    <submittedName>
        <fullName evidence="1">Uncharacterized protein</fullName>
    </submittedName>
</protein>
<keyword evidence="2" id="KW-1185">Reference proteome</keyword>
<evidence type="ECO:0000313" key="1">
    <source>
        <dbReference type="EMBL" id="SFF23776.1"/>
    </source>
</evidence>
<gene>
    <name evidence="1" type="ORF">SAMN05216283_103231</name>
</gene>
<evidence type="ECO:0000313" key="2">
    <source>
        <dbReference type="Proteomes" id="UP000198964"/>
    </source>
</evidence>
<sequence>MERIIDLHCHLTLKAFGDSFKKYYIVLSYVLLYISFKPE</sequence>
<organism evidence="1 2">
    <name type="scientific">Sunxiuqinia elliptica</name>
    <dbReference type="NCBI Taxonomy" id="655355"/>
    <lineage>
        <taxon>Bacteria</taxon>
        <taxon>Pseudomonadati</taxon>
        <taxon>Bacteroidota</taxon>
        <taxon>Bacteroidia</taxon>
        <taxon>Marinilabiliales</taxon>
        <taxon>Prolixibacteraceae</taxon>
        <taxon>Sunxiuqinia</taxon>
    </lineage>
</organism>
<reference evidence="1 2" key="1">
    <citation type="submission" date="2016-10" db="EMBL/GenBank/DDBJ databases">
        <authorList>
            <person name="de Groot N.N."/>
        </authorList>
    </citation>
    <scope>NUCLEOTIDE SEQUENCE [LARGE SCALE GENOMIC DNA]</scope>
    <source>
        <strain evidence="1 2">CGMCC 1.9156</strain>
    </source>
</reference>
<name>A0A1I2H4S4_9BACT</name>
<accession>A0A1I2H4S4</accession>
<dbReference type="Proteomes" id="UP000198964">
    <property type="component" value="Unassembled WGS sequence"/>
</dbReference>
<dbReference type="AlphaFoldDB" id="A0A1I2H4S4"/>